<evidence type="ECO:0000313" key="8">
    <source>
        <dbReference type="EMBL" id="MFC2972732.1"/>
    </source>
</evidence>
<evidence type="ECO:0000256" key="3">
    <source>
        <dbReference type="ARBA" id="ARBA00022692"/>
    </source>
</evidence>
<dbReference type="InterPro" id="IPR032816">
    <property type="entry name" value="VTT_dom"/>
</dbReference>
<organism evidence="8 9">
    <name type="scientific">Azotobacter bryophylli</name>
    <dbReference type="NCBI Taxonomy" id="1986537"/>
    <lineage>
        <taxon>Bacteria</taxon>
        <taxon>Pseudomonadati</taxon>
        <taxon>Pseudomonadota</taxon>
        <taxon>Gammaproteobacteria</taxon>
        <taxon>Pseudomonadales</taxon>
        <taxon>Pseudomonadaceae</taxon>
        <taxon>Azotobacter</taxon>
    </lineage>
</organism>
<comment type="caution">
    <text evidence="8">The sequence shown here is derived from an EMBL/GenBank/DDBJ whole genome shotgun (WGS) entry which is preliminary data.</text>
</comment>
<gene>
    <name evidence="8" type="ORF">ACFOJE_10970</name>
</gene>
<evidence type="ECO:0000259" key="7">
    <source>
        <dbReference type="Pfam" id="PF09335"/>
    </source>
</evidence>
<feature type="transmembrane region" description="Helical" evidence="6">
    <location>
        <begin position="50"/>
        <end position="71"/>
    </location>
</feature>
<dbReference type="EMBL" id="JBHRSJ010000019">
    <property type="protein sequence ID" value="MFC2972732.1"/>
    <property type="molecule type" value="Genomic_DNA"/>
</dbReference>
<dbReference type="RefSeq" id="WP_377814383.1">
    <property type="nucleotide sequence ID" value="NZ_JBHRSJ010000019.1"/>
</dbReference>
<dbReference type="Pfam" id="PF09335">
    <property type="entry name" value="VTT_dom"/>
    <property type="match status" value="1"/>
</dbReference>
<evidence type="ECO:0000256" key="4">
    <source>
        <dbReference type="ARBA" id="ARBA00022989"/>
    </source>
</evidence>
<reference evidence="9" key="1">
    <citation type="journal article" date="2019" name="Int. J. Syst. Evol. Microbiol.">
        <title>The Global Catalogue of Microorganisms (GCM) 10K type strain sequencing project: providing services to taxonomists for standard genome sequencing and annotation.</title>
        <authorList>
            <consortium name="The Broad Institute Genomics Platform"/>
            <consortium name="The Broad Institute Genome Sequencing Center for Infectious Disease"/>
            <person name="Wu L."/>
            <person name="Ma J."/>
        </authorList>
    </citation>
    <scope>NUCLEOTIDE SEQUENCE [LARGE SCALE GENOMIC DNA]</scope>
    <source>
        <strain evidence="9">KCTC 62195</strain>
    </source>
</reference>
<evidence type="ECO:0000256" key="5">
    <source>
        <dbReference type="ARBA" id="ARBA00023136"/>
    </source>
</evidence>
<evidence type="ECO:0000256" key="1">
    <source>
        <dbReference type="ARBA" id="ARBA00004651"/>
    </source>
</evidence>
<evidence type="ECO:0000313" key="9">
    <source>
        <dbReference type="Proteomes" id="UP001595457"/>
    </source>
</evidence>
<keyword evidence="9" id="KW-1185">Reference proteome</keyword>
<evidence type="ECO:0000256" key="6">
    <source>
        <dbReference type="SAM" id="Phobius"/>
    </source>
</evidence>
<proteinExistence type="predicted"/>
<dbReference type="InterPro" id="IPR051311">
    <property type="entry name" value="DedA_domain"/>
</dbReference>
<feature type="transmembrane region" description="Helical" evidence="6">
    <location>
        <begin position="176"/>
        <end position="194"/>
    </location>
</feature>
<dbReference type="Proteomes" id="UP001595457">
    <property type="component" value="Unassembled WGS sequence"/>
</dbReference>
<name>A0ABV7AVQ1_9GAMM</name>
<accession>A0ABV7AVQ1</accession>
<sequence>MFDSITGLIEQGGYLGILGLMFLENLFPPIPSEVIMPLAGFLAARGDFNFFAVVVAGTLGSFIGALPWYYAGALLGENRMRRLAERFGRWLTMSGQDVSEASLWFRAHGGRKAVFFGRLVPAIRTLISVPAGIAHMPFRTFAAYTLAGSMIWTTVLTLAGYLLHAEYNRVADYVDPASKVVVLAVVGIYLYRLVTAGSRAASRDRG</sequence>
<feature type="transmembrane region" description="Helical" evidence="6">
    <location>
        <begin position="12"/>
        <end position="30"/>
    </location>
</feature>
<keyword evidence="3 6" id="KW-0812">Transmembrane</keyword>
<keyword evidence="2" id="KW-1003">Cell membrane</keyword>
<dbReference type="PANTHER" id="PTHR42709">
    <property type="entry name" value="ALKALINE PHOSPHATASE LIKE PROTEIN"/>
    <property type="match status" value="1"/>
</dbReference>
<feature type="transmembrane region" description="Helical" evidence="6">
    <location>
        <begin position="141"/>
        <end position="164"/>
    </location>
</feature>
<keyword evidence="4 6" id="KW-1133">Transmembrane helix</keyword>
<dbReference type="PANTHER" id="PTHR42709:SF6">
    <property type="entry name" value="UNDECAPRENYL PHOSPHATE TRANSPORTER A"/>
    <property type="match status" value="1"/>
</dbReference>
<protein>
    <submittedName>
        <fullName evidence="8">DedA family protein</fullName>
    </submittedName>
</protein>
<comment type="subcellular location">
    <subcellularLocation>
        <location evidence="1">Cell membrane</location>
        <topology evidence="1">Multi-pass membrane protein</topology>
    </subcellularLocation>
</comment>
<keyword evidence="5 6" id="KW-0472">Membrane</keyword>
<feature type="domain" description="VTT" evidence="7">
    <location>
        <begin position="30"/>
        <end position="161"/>
    </location>
</feature>
<evidence type="ECO:0000256" key="2">
    <source>
        <dbReference type="ARBA" id="ARBA00022475"/>
    </source>
</evidence>